<evidence type="ECO:0000313" key="2">
    <source>
        <dbReference type="EMBL" id="MCZ8513999.1"/>
    </source>
</evidence>
<evidence type="ECO:0000313" key="3">
    <source>
        <dbReference type="Proteomes" id="UP001527882"/>
    </source>
</evidence>
<dbReference type="SUPFAM" id="SSF54534">
    <property type="entry name" value="FKBP-like"/>
    <property type="match status" value="1"/>
</dbReference>
<name>A0ABT4QAT8_9BACL</name>
<gene>
    <name evidence="2" type="ORF">O9H85_16530</name>
</gene>
<dbReference type="InterPro" id="IPR001437">
    <property type="entry name" value="Tscrpt_elong_fac_GreA/B_C"/>
</dbReference>
<dbReference type="RefSeq" id="WP_269882520.1">
    <property type="nucleotide sequence ID" value="NZ_JAQAGZ010000010.1"/>
</dbReference>
<keyword evidence="3" id="KW-1185">Reference proteome</keyword>
<dbReference type="Gene3D" id="3.10.50.30">
    <property type="entry name" value="Transcription elongation factor, GreA/GreB, C-terminal domain"/>
    <property type="match status" value="1"/>
</dbReference>
<feature type="domain" description="Transcription elongation factor GreA/GreB C-terminal" evidence="1">
    <location>
        <begin position="67"/>
        <end position="141"/>
    </location>
</feature>
<organism evidence="2 3">
    <name type="scientific">Paenibacillus gyeongsangnamensis</name>
    <dbReference type="NCBI Taxonomy" id="3388067"/>
    <lineage>
        <taxon>Bacteria</taxon>
        <taxon>Bacillati</taxon>
        <taxon>Bacillota</taxon>
        <taxon>Bacilli</taxon>
        <taxon>Bacillales</taxon>
        <taxon>Paenibacillaceae</taxon>
        <taxon>Paenibacillus</taxon>
    </lineage>
</organism>
<accession>A0ABT4QAT8</accession>
<sequence length="147" mass="17019">MNRSIAYENSRHQLIRQLVYFDEKRSAFLDQYFPNYSKDRTQTEQLLGAYSETLERILHENTPDSLNGTVLIGSRMRLDYLDDGSAEEYTIVFPHQADPYNNWISFLSPIGSQLLMARHNGTYSLDVPSGAMKVQIAKLKYYHCSDL</sequence>
<comment type="caution">
    <text evidence="2">The sequence shown here is derived from an EMBL/GenBank/DDBJ whole genome shotgun (WGS) entry which is preliminary data.</text>
</comment>
<reference evidence="2 3" key="1">
    <citation type="submission" date="2022-12" db="EMBL/GenBank/DDBJ databases">
        <title>Draft genome sequence of Paenibacillus sp. dW9.</title>
        <authorList>
            <person name="Choi E.-W."/>
            <person name="Kim D.-U."/>
        </authorList>
    </citation>
    <scope>NUCLEOTIDE SEQUENCE [LARGE SCALE GENOMIC DNA]</scope>
    <source>
        <strain evidence="3">dW9</strain>
    </source>
</reference>
<protein>
    <submittedName>
        <fullName evidence="2">GreA/GreB family elongation factor</fullName>
    </submittedName>
</protein>
<dbReference type="InterPro" id="IPR036953">
    <property type="entry name" value="GreA/GreB_C_sf"/>
</dbReference>
<proteinExistence type="predicted"/>
<evidence type="ECO:0000259" key="1">
    <source>
        <dbReference type="Pfam" id="PF01272"/>
    </source>
</evidence>
<dbReference type="GO" id="GO:0003746">
    <property type="term" value="F:translation elongation factor activity"/>
    <property type="evidence" value="ECO:0007669"/>
    <property type="project" value="UniProtKB-KW"/>
</dbReference>
<dbReference type="EMBL" id="JAQAGZ010000010">
    <property type="protein sequence ID" value="MCZ8513999.1"/>
    <property type="molecule type" value="Genomic_DNA"/>
</dbReference>
<keyword evidence="2" id="KW-0648">Protein biosynthesis</keyword>
<dbReference type="Pfam" id="PF01272">
    <property type="entry name" value="GreA_GreB"/>
    <property type="match status" value="1"/>
</dbReference>
<dbReference type="Proteomes" id="UP001527882">
    <property type="component" value="Unassembled WGS sequence"/>
</dbReference>
<keyword evidence="2" id="KW-0251">Elongation factor</keyword>